<dbReference type="InterPro" id="IPR036397">
    <property type="entry name" value="RNaseH_sf"/>
</dbReference>
<evidence type="ECO:0000313" key="6">
    <source>
        <dbReference type="Proteomes" id="UP000694846"/>
    </source>
</evidence>
<dbReference type="FunFam" id="3.30.420.10:FF:000034">
    <property type="entry name" value="3'-5' exoribonuclease 1"/>
    <property type="match status" value="1"/>
</dbReference>
<evidence type="ECO:0000259" key="5">
    <source>
        <dbReference type="SMART" id="SM00479"/>
    </source>
</evidence>
<dbReference type="GO" id="GO:0005737">
    <property type="term" value="C:cytoplasm"/>
    <property type="evidence" value="ECO:0007669"/>
    <property type="project" value="TreeGrafter"/>
</dbReference>
<keyword evidence="3" id="KW-0269">Exonuclease</keyword>
<dbReference type="SUPFAM" id="SSF53098">
    <property type="entry name" value="Ribonuclease H-like"/>
    <property type="match status" value="1"/>
</dbReference>
<dbReference type="InterPro" id="IPR012337">
    <property type="entry name" value="RNaseH-like_sf"/>
</dbReference>
<dbReference type="Gene3D" id="1.10.720.30">
    <property type="entry name" value="SAP domain"/>
    <property type="match status" value="1"/>
</dbReference>
<keyword evidence="2" id="KW-0378">Hydrolase</keyword>
<dbReference type="SMART" id="SM00479">
    <property type="entry name" value="EXOIII"/>
    <property type="match status" value="1"/>
</dbReference>
<accession>A0A8B8G1Z6</accession>
<dbReference type="InterPro" id="IPR051274">
    <property type="entry name" value="3-5_Exoribonuclease"/>
</dbReference>
<dbReference type="Proteomes" id="UP000694846">
    <property type="component" value="Unplaced"/>
</dbReference>
<dbReference type="GeneID" id="112687900"/>
<evidence type="ECO:0000256" key="1">
    <source>
        <dbReference type="ARBA" id="ARBA00022722"/>
    </source>
</evidence>
<dbReference type="GO" id="GO:0003676">
    <property type="term" value="F:nucleic acid binding"/>
    <property type="evidence" value="ECO:0007669"/>
    <property type="project" value="InterPro"/>
</dbReference>
<sequence>MSNMTKQSVTNVDSDNEEFDCDKRRIPPEHLPMFQRLASVNGKINRMKKRQLIDTMKKKKLNVDGDIEVLRKRLKNHYRMQALIKAKICETETTYFPYFVIIDIEATCTENNPPDYKFEIIEFPAVLVDAKKRKIVDHFQVFVKPTINPKLSEFCIKLTGITQDQIDKADPFHICLKRFTEWLEKHELGTKHRFSIVTDGPFDMARFLYGQCIMSGIPYPNFATKWINIRKIFRSFYFTKQVKHSVLCNLNAMLTFLGMEFEGNPHSGLDDSFNISRICLRLLEDGAFVDQNERIISLKNPTPFGKDDPLPVRPVHNIFCDGMHNHIKSWRLDSRLKNLQLNDDT</sequence>
<keyword evidence="1" id="KW-0540">Nuclease</keyword>
<dbReference type="OrthoDB" id="448399at2759"/>
<protein>
    <submittedName>
        <fullName evidence="7">3'-5' exoribonuclease 1</fullName>
    </submittedName>
</protein>
<dbReference type="GO" id="GO:0000175">
    <property type="term" value="F:3'-5'-RNA exonuclease activity"/>
    <property type="evidence" value="ECO:0007669"/>
    <property type="project" value="InterPro"/>
</dbReference>
<dbReference type="CDD" id="cd06133">
    <property type="entry name" value="ERI-1_3'hExo_like"/>
    <property type="match status" value="1"/>
</dbReference>
<proteinExistence type="predicted"/>
<feature type="domain" description="Exonuclease" evidence="5">
    <location>
        <begin position="98"/>
        <end position="288"/>
    </location>
</feature>
<dbReference type="RefSeq" id="XP_025416670.1">
    <property type="nucleotide sequence ID" value="XM_025560885.1"/>
</dbReference>
<evidence type="ECO:0000256" key="4">
    <source>
        <dbReference type="SAM" id="MobiDB-lite"/>
    </source>
</evidence>
<reference evidence="7" key="1">
    <citation type="submission" date="2025-08" db="UniProtKB">
        <authorList>
            <consortium name="RefSeq"/>
        </authorList>
    </citation>
    <scope>IDENTIFICATION</scope>
    <source>
        <tissue evidence="7">Whole body</tissue>
    </source>
</reference>
<dbReference type="InterPro" id="IPR047201">
    <property type="entry name" value="ERI-1_3'hExo-like"/>
</dbReference>
<evidence type="ECO:0000256" key="2">
    <source>
        <dbReference type="ARBA" id="ARBA00022801"/>
    </source>
</evidence>
<dbReference type="Gene3D" id="3.30.420.10">
    <property type="entry name" value="Ribonuclease H-like superfamily/Ribonuclease H"/>
    <property type="match status" value="1"/>
</dbReference>
<organism evidence="6 7">
    <name type="scientific">Sipha flava</name>
    <name type="common">yellow sugarcane aphid</name>
    <dbReference type="NCBI Taxonomy" id="143950"/>
    <lineage>
        <taxon>Eukaryota</taxon>
        <taxon>Metazoa</taxon>
        <taxon>Ecdysozoa</taxon>
        <taxon>Arthropoda</taxon>
        <taxon>Hexapoda</taxon>
        <taxon>Insecta</taxon>
        <taxon>Pterygota</taxon>
        <taxon>Neoptera</taxon>
        <taxon>Paraneoptera</taxon>
        <taxon>Hemiptera</taxon>
        <taxon>Sternorrhyncha</taxon>
        <taxon>Aphidomorpha</taxon>
        <taxon>Aphidoidea</taxon>
        <taxon>Aphididae</taxon>
        <taxon>Sipha</taxon>
    </lineage>
</organism>
<dbReference type="PANTHER" id="PTHR23044">
    <property type="entry name" value="3'-5' EXONUCLEASE ERI1-RELATED"/>
    <property type="match status" value="1"/>
</dbReference>
<evidence type="ECO:0000313" key="7">
    <source>
        <dbReference type="RefSeq" id="XP_025416670.1"/>
    </source>
</evidence>
<dbReference type="PANTHER" id="PTHR23044:SF61">
    <property type="entry name" value="3'-5' EXORIBONUCLEASE 1-RELATED"/>
    <property type="match status" value="1"/>
</dbReference>
<name>A0A8B8G1Z6_9HEMI</name>
<feature type="compositionally biased region" description="Polar residues" evidence="4">
    <location>
        <begin position="1"/>
        <end position="13"/>
    </location>
</feature>
<evidence type="ECO:0000256" key="3">
    <source>
        <dbReference type="ARBA" id="ARBA00022839"/>
    </source>
</evidence>
<dbReference type="InterPro" id="IPR013520">
    <property type="entry name" value="Ribonucl_H"/>
</dbReference>
<dbReference type="AlphaFoldDB" id="A0A8B8G1Z6"/>
<gene>
    <name evidence="7" type="primary">LOC112687900</name>
</gene>
<feature type="region of interest" description="Disordered" evidence="4">
    <location>
        <begin position="1"/>
        <end position="20"/>
    </location>
</feature>
<dbReference type="InterPro" id="IPR036361">
    <property type="entry name" value="SAP_dom_sf"/>
</dbReference>
<dbReference type="Pfam" id="PF00929">
    <property type="entry name" value="RNase_T"/>
    <property type="match status" value="1"/>
</dbReference>
<keyword evidence="6" id="KW-1185">Reference proteome</keyword>